<gene>
    <name evidence="5" type="ORF">FRUB_00240</name>
</gene>
<comment type="caution">
    <text evidence="5">The sequence shown here is derived from an EMBL/GenBank/DDBJ whole genome shotgun (WGS) entry which is preliminary data.</text>
</comment>
<dbReference type="InterPro" id="IPR017911">
    <property type="entry name" value="MacB-like_ATP-bd"/>
</dbReference>
<dbReference type="PROSITE" id="PS00211">
    <property type="entry name" value="ABC_TRANSPORTER_1"/>
    <property type="match status" value="1"/>
</dbReference>
<dbReference type="GO" id="GO:0022857">
    <property type="term" value="F:transmembrane transporter activity"/>
    <property type="evidence" value="ECO:0007669"/>
    <property type="project" value="TreeGrafter"/>
</dbReference>
<dbReference type="EMBL" id="NIDE01000001">
    <property type="protein sequence ID" value="OWK46541.1"/>
    <property type="molecule type" value="Genomic_DNA"/>
</dbReference>
<dbReference type="SMART" id="SM00382">
    <property type="entry name" value="AAA"/>
    <property type="match status" value="1"/>
</dbReference>
<evidence type="ECO:0000313" key="6">
    <source>
        <dbReference type="Proteomes" id="UP000214646"/>
    </source>
</evidence>
<dbReference type="GO" id="GO:0016887">
    <property type="term" value="F:ATP hydrolysis activity"/>
    <property type="evidence" value="ECO:0007669"/>
    <property type="project" value="InterPro"/>
</dbReference>
<accession>A0A225DYW4</accession>
<dbReference type="GO" id="GO:0005886">
    <property type="term" value="C:plasma membrane"/>
    <property type="evidence" value="ECO:0007669"/>
    <property type="project" value="TreeGrafter"/>
</dbReference>
<evidence type="ECO:0000256" key="1">
    <source>
        <dbReference type="ARBA" id="ARBA00022448"/>
    </source>
</evidence>
<keyword evidence="2" id="KW-0547">Nucleotide-binding</keyword>
<evidence type="ECO:0000313" key="5">
    <source>
        <dbReference type="EMBL" id="OWK46541.1"/>
    </source>
</evidence>
<dbReference type="PANTHER" id="PTHR24220">
    <property type="entry name" value="IMPORT ATP-BINDING PROTEIN"/>
    <property type="match status" value="1"/>
</dbReference>
<dbReference type="InterPro" id="IPR027417">
    <property type="entry name" value="P-loop_NTPase"/>
</dbReference>
<dbReference type="GO" id="GO:0005524">
    <property type="term" value="F:ATP binding"/>
    <property type="evidence" value="ECO:0007669"/>
    <property type="project" value="UniProtKB-KW"/>
</dbReference>
<dbReference type="Pfam" id="PF00005">
    <property type="entry name" value="ABC_tran"/>
    <property type="match status" value="1"/>
</dbReference>
<dbReference type="PANTHER" id="PTHR24220:SF376">
    <property type="entry name" value="ABC TRANSPORTER"/>
    <property type="match status" value="1"/>
</dbReference>
<evidence type="ECO:0000259" key="4">
    <source>
        <dbReference type="PROSITE" id="PS50893"/>
    </source>
</evidence>
<dbReference type="SUPFAM" id="SSF52540">
    <property type="entry name" value="P-loop containing nucleoside triphosphate hydrolases"/>
    <property type="match status" value="1"/>
</dbReference>
<sequence length="302" mass="33366">MAHLSRFLSPLTRFRGLFSRKPARANDARSAVPAIRKATGPTLEATGLLRSFGSGSEKTFALQNVSIELRSGELNLLMGPSGSGKSTLLAVISALLRPDAGHVRAMGQDIWRMNETELERFRLRHCSYIFQGYNLFPALTARQQLEVVLQWGEGAGRTEARKRADRVLGQLGLANKAHLRPASMSGGEKQRVAIARALVKNPSFVFADEPTSALDWDNGQQVIGLLNEISRERGATVLVVTHDHRLVPFADRVFEMSDGRLQLDAPAAPDTGVFYPDQTLIDICPPHEPRLRLREPVYVNTH</sequence>
<proteinExistence type="predicted"/>
<dbReference type="PROSITE" id="PS50893">
    <property type="entry name" value="ABC_TRANSPORTER_2"/>
    <property type="match status" value="1"/>
</dbReference>
<protein>
    <submittedName>
        <fullName evidence="5">ABC transporter, ATP-binding protein</fullName>
    </submittedName>
</protein>
<keyword evidence="6" id="KW-1185">Reference proteome</keyword>
<keyword evidence="3 5" id="KW-0067">ATP-binding</keyword>
<reference evidence="6" key="1">
    <citation type="submission" date="2017-06" db="EMBL/GenBank/DDBJ databases">
        <title>Genome analysis of Fimbriiglobus ruber SP5, the first member of the order Planctomycetales with confirmed chitinolytic capability.</title>
        <authorList>
            <person name="Ravin N.V."/>
            <person name="Rakitin A.L."/>
            <person name="Ivanova A.A."/>
            <person name="Beletsky A.V."/>
            <person name="Kulichevskaya I.S."/>
            <person name="Mardanov A.V."/>
            <person name="Dedysh S.N."/>
        </authorList>
    </citation>
    <scope>NUCLEOTIDE SEQUENCE [LARGE SCALE GENOMIC DNA]</scope>
    <source>
        <strain evidence="6">SP5</strain>
    </source>
</reference>
<dbReference type="AlphaFoldDB" id="A0A225DYW4"/>
<dbReference type="InterPro" id="IPR017871">
    <property type="entry name" value="ABC_transporter-like_CS"/>
</dbReference>
<evidence type="ECO:0000256" key="3">
    <source>
        <dbReference type="ARBA" id="ARBA00022840"/>
    </source>
</evidence>
<evidence type="ECO:0000256" key="2">
    <source>
        <dbReference type="ARBA" id="ARBA00022741"/>
    </source>
</evidence>
<dbReference type="Proteomes" id="UP000214646">
    <property type="component" value="Unassembled WGS sequence"/>
</dbReference>
<keyword evidence="1" id="KW-0813">Transport</keyword>
<dbReference type="RefSeq" id="WP_088251755.1">
    <property type="nucleotide sequence ID" value="NZ_NIDE01000001.1"/>
</dbReference>
<name>A0A225DYW4_9BACT</name>
<organism evidence="5 6">
    <name type="scientific">Fimbriiglobus ruber</name>
    <dbReference type="NCBI Taxonomy" id="1908690"/>
    <lineage>
        <taxon>Bacteria</taxon>
        <taxon>Pseudomonadati</taxon>
        <taxon>Planctomycetota</taxon>
        <taxon>Planctomycetia</taxon>
        <taxon>Gemmatales</taxon>
        <taxon>Gemmataceae</taxon>
        <taxon>Fimbriiglobus</taxon>
    </lineage>
</organism>
<dbReference type="Gene3D" id="3.40.50.300">
    <property type="entry name" value="P-loop containing nucleotide triphosphate hydrolases"/>
    <property type="match status" value="1"/>
</dbReference>
<dbReference type="InterPro" id="IPR003593">
    <property type="entry name" value="AAA+_ATPase"/>
</dbReference>
<feature type="domain" description="ABC transporter" evidence="4">
    <location>
        <begin position="43"/>
        <end position="283"/>
    </location>
</feature>
<dbReference type="InterPro" id="IPR015854">
    <property type="entry name" value="ABC_transpr_LolD-like"/>
</dbReference>
<dbReference type="InterPro" id="IPR003439">
    <property type="entry name" value="ABC_transporter-like_ATP-bd"/>
</dbReference>
<dbReference type="CDD" id="cd03255">
    <property type="entry name" value="ABC_MJ0796_LolCDE_FtsE"/>
    <property type="match status" value="1"/>
</dbReference>
<dbReference type="OrthoDB" id="9791546at2"/>